<gene>
    <name evidence="4" type="ORF">ACFO0N_07355</name>
</gene>
<dbReference type="InterPro" id="IPR026453">
    <property type="entry name" value="PGF_pre_PGF"/>
</dbReference>
<keyword evidence="2" id="KW-0472">Membrane</keyword>
<dbReference type="InterPro" id="IPR017868">
    <property type="entry name" value="Filamin/ABP280_repeat-like"/>
</dbReference>
<dbReference type="InterPro" id="IPR013783">
    <property type="entry name" value="Ig-like_fold"/>
</dbReference>
<evidence type="ECO:0000256" key="1">
    <source>
        <dbReference type="SAM" id="MobiDB-lite"/>
    </source>
</evidence>
<feature type="region of interest" description="Disordered" evidence="1">
    <location>
        <begin position="470"/>
        <end position="525"/>
    </location>
</feature>
<name>A0ABD5PAK5_9EURY</name>
<evidence type="ECO:0000313" key="4">
    <source>
        <dbReference type="EMBL" id="MFC4357764.1"/>
    </source>
</evidence>
<reference evidence="4 5" key="1">
    <citation type="journal article" date="2019" name="Int. J. Syst. Evol. Microbiol.">
        <title>The Global Catalogue of Microorganisms (GCM) 10K type strain sequencing project: providing services to taxonomists for standard genome sequencing and annotation.</title>
        <authorList>
            <consortium name="The Broad Institute Genomics Platform"/>
            <consortium name="The Broad Institute Genome Sequencing Center for Infectious Disease"/>
            <person name="Wu L."/>
            <person name="Ma J."/>
        </authorList>
    </citation>
    <scope>NUCLEOTIDE SEQUENCE [LARGE SCALE GENOMIC DNA]</scope>
    <source>
        <strain evidence="4 5">CGMCC 1.12553</strain>
    </source>
</reference>
<feature type="compositionally biased region" description="Low complexity" evidence="1">
    <location>
        <begin position="215"/>
        <end position="225"/>
    </location>
</feature>
<dbReference type="Gene3D" id="2.60.40.10">
    <property type="entry name" value="Immunoglobulins"/>
    <property type="match status" value="1"/>
</dbReference>
<feature type="compositionally biased region" description="Gly residues" evidence="1">
    <location>
        <begin position="226"/>
        <end position="240"/>
    </location>
</feature>
<evidence type="ECO:0000259" key="3">
    <source>
        <dbReference type="Pfam" id="PF07705"/>
    </source>
</evidence>
<feature type="compositionally biased region" description="Acidic residues" evidence="1">
    <location>
        <begin position="201"/>
        <end position="214"/>
    </location>
</feature>
<keyword evidence="2" id="KW-1133">Transmembrane helix</keyword>
<dbReference type="AlphaFoldDB" id="A0ABD5PAK5"/>
<sequence length="559" mass="59402">MKISQRKGVVSLGGLATLLIVALVLVQPVSAITFDTGTPDGTTAEKGEDITFTTTVNIGGNERVPIDRLQVKLFDGNEIDYISEFSVGGAELQDKEWVTVERIDGDADYGYGYRSNDGAGHDYDFGYGYGYGETESVSTTLKYRYTIHTSEIPSGDYELMTRVMTGEDHNSAPNEDNTVFASGKQEFTIKPQDDSTPPTTDEPEENNGDDDENNNDGNDGNTGAPSNGGGGGGGGQGGNGAPSVHVDVKGESDGSVTAQVRNGRQGVTPWVNIPDKQAKRVSGVTFERLEVTLGSSDQHFNLNVNTGAERPSSVSHDPADTHVKGYLEVNKDGITNKNIREATIRFGLSPDQLSEHSSPENVVLYRYHNGEWQSLDTKLVEEEDGEYVFAAKSPGFSVFAIGEKQPDMSISNVQLSGDSVSAGDSVDVTATVSNDGSGQGTYTATLTVDGNTVETKDVTVGAGESKEVSFSYTPTDAGEHEVSIGDESAGTLSVTEDGTTDESADEDDTTPVDSDDDSDNNDDDGTPVLAITMGLLVLLCAIGGALYYFREEVQQQLQA</sequence>
<organism evidence="4 5">
    <name type="scientific">Halobium salinum</name>
    <dbReference type="NCBI Taxonomy" id="1364940"/>
    <lineage>
        <taxon>Archaea</taxon>
        <taxon>Methanobacteriati</taxon>
        <taxon>Methanobacteriota</taxon>
        <taxon>Stenosarchaea group</taxon>
        <taxon>Halobacteria</taxon>
        <taxon>Halobacteriales</taxon>
        <taxon>Haloferacaceae</taxon>
        <taxon>Halobium</taxon>
    </lineage>
</organism>
<dbReference type="InterPro" id="IPR011635">
    <property type="entry name" value="CARDB"/>
</dbReference>
<dbReference type="PROSITE" id="PS50194">
    <property type="entry name" value="FILAMIN_REPEAT"/>
    <property type="match status" value="1"/>
</dbReference>
<evidence type="ECO:0000313" key="5">
    <source>
        <dbReference type="Proteomes" id="UP001595921"/>
    </source>
</evidence>
<dbReference type="Pfam" id="PF07705">
    <property type="entry name" value="CARDB"/>
    <property type="match status" value="1"/>
</dbReference>
<dbReference type="Proteomes" id="UP001595921">
    <property type="component" value="Unassembled WGS sequence"/>
</dbReference>
<keyword evidence="2" id="KW-0812">Transmembrane</keyword>
<feature type="compositionally biased region" description="Acidic residues" evidence="1">
    <location>
        <begin position="498"/>
        <end position="525"/>
    </location>
</feature>
<keyword evidence="5" id="KW-1185">Reference proteome</keyword>
<comment type="caution">
    <text evidence="4">The sequence shown here is derived from an EMBL/GenBank/DDBJ whole genome shotgun (WGS) entry which is preliminary data.</text>
</comment>
<dbReference type="NCBIfam" id="TIGR04213">
    <property type="entry name" value="PGF_pre_PGF"/>
    <property type="match status" value="1"/>
</dbReference>
<dbReference type="RefSeq" id="WP_390208717.1">
    <property type="nucleotide sequence ID" value="NZ_JBHSDS010000004.1"/>
</dbReference>
<feature type="domain" description="CARDB" evidence="3">
    <location>
        <begin position="405"/>
        <end position="484"/>
    </location>
</feature>
<proteinExistence type="predicted"/>
<dbReference type="EMBL" id="JBHSDS010000004">
    <property type="protein sequence ID" value="MFC4357764.1"/>
    <property type="molecule type" value="Genomic_DNA"/>
</dbReference>
<accession>A0ABD5PAK5</accession>
<protein>
    <submittedName>
        <fullName evidence="4">PGF-pre-PGF domain-containing protein</fullName>
    </submittedName>
</protein>
<feature type="region of interest" description="Disordered" evidence="1">
    <location>
        <begin position="186"/>
        <end position="256"/>
    </location>
</feature>
<evidence type="ECO:0000256" key="2">
    <source>
        <dbReference type="SAM" id="Phobius"/>
    </source>
</evidence>
<feature type="transmembrane region" description="Helical" evidence="2">
    <location>
        <begin position="528"/>
        <end position="549"/>
    </location>
</feature>